<keyword evidence="7" id="KW-1185">Reference proteome</keyword>
<feature type="domain" description="Cyclic nucleotide-binding" evidence="4">
    <location>
        <begin position="29"/>
        <end position="99"/>
    </location>
</feature>
<keyword evidence="1" id="KW-0805">Transcription regulation</keyword>
<feature type="domain" description="HTH crp-type" evidence="5">
    <location>
        <begin position="163"/>
        <end position="236"/>
    </location>
</feature>
<organism evidence="6 7">
    <name type="scientific">Parashewanella curva</name>
    <dbReference type="NCBI Taxonomy" id="2338552"/>
    <lineage>
        <taxon>Bacteria</taxon>
        <taxon>Pseudomonadati</taxon>
        <taxon>Pseudomonadota</taxon>
        <taxon>Gammaproteobacteria</taxon>
        <taxon>Alteromonadales</taxon>
        <taxon>Shewanellaceae</taxon>
        <taxon>Parashewanella</taxon>
    </lineage>
</organism>
<dbReference type="Gene3D" id="1.10.10.10">
    <property type="entry name" value="Winged helix-like DNA-binding domain superfamily/Winged helix DNA-binding domain"/>
    <property type="match status" value="1"/>
</dbReference>
<dbReference type="InterPro" id="IPR014710">
    <property type="entry name" value="RmlC-like_jellyroll"/>
</dbReference>
<evidence type="ECO:0000256" key="1">
    <source>
        <dbReference type="ARBA" id="ARBA00023015"/>
    </source>
</evidence>
<dbReference type="Proteomes" id="UP000281474">
    <property type="component" value="Unassembled WGS sequence"/>
</dbReference>
<protein>
    <submittedName>
        <fullName evidence="6">Fumarate/nitrate reduction transcriptional regulator Fnr</fullName>
    </submittedName>
</protein>
<dbReference type="FunFam" id="2.60.120.10:FF:000004">
    <property type="entry name" value="Fumarate/nitrate reduction transcriptional regulator Fnr"/>
    <property type="match status" value="1"/>
</dbReference>
<dbReference type="RefSeq" id="WP_121840496.1">
    <property type="nucleotide sequence ID" value="NZ_ML014839.1"/>
</dbReference>
<reference evidence="6 7" key="1">
    <citation type="submission" date="2018-09" db="EMBL/GenBank/DDBJ databases">
        <title>Phylogeny of the Shewanellaceae, and recommendation for two new genera, Pseudoshewanella and Parashewanella.</title>
        <authorList>
            <person name="Wang G."/>
        </authorList>
    </citation>
    <scope>NUCLEOTIDE SEQUENCE [LARGE SCALE GENOMIC DNA]</scope>
    <source>
        <strain evidence="6 7">C51</strain>
    </source>
</reference>
<dbReference type="FunFam" id="1.10.10.10:FF:000028">
    <property type="entry name" value="Fumarate/nitrate reduction transcriptional regulator Fnr"/>
    <property type="match status" value="1"/>
</dbReference>
<dbReference type="SMART" id="SM00419">
    <property type="entry name" value="HTH_CRP"/>
    <property type="match status" value="1"/>
</dbReference>
<proteinExistence type="predicted"/>
<evidence type="ECO:0000256" key="3">
    <source>
        <dbReference type="ARBA" id="ARBA00023163"/>
    </source>
</evidence>
<dbReference type="SUPFAM" id="SSF46785">
    <property type="entry name" value="Winged helix' DNA-binding domain"/>
    <property type="match status" value="1"/>
</dbReference>
<evidence type="ECO:0000313" key="7">
    <source>
        <dbReference type="Proteomes" id="UP000281474"/>
    </source>
</evidence>
<keyword evidence="3" id="KW-0804">Transcription</keyword>
<dbReference type="InterPro" id="IPR050397">
    <property type="entry name" value="Env_Response_Regulators"/>
</dbReference>
<name>A0A3L8PS36_9GAMM</name>
<dbReference type="OrthoDB" id="7643467at2"/>
<evidence type="ECO:0000259" key="4">
    <source>
        <dbReference type="PROSITE" id="PS50042"/>
    </source>
</evidence>
<dbReference type="CDD" id="cd00092">
    <property type="entry name" value="HTH_CRP"/>
    <property type="match status" value="1"/>
</dbReference>
<evidence type="ECO:0000259" key="5">
    <source>
        <dbReference type="PROSITE" id="PS51063"/>
    </source>
</evidence>
<dbReference type="Pfam" id="PF00027">
    <property type="entry name" value="cNMP_binding"/>
    <property type="match status" value="1"/>
</dbReference>
<dbReference type="NCBIfam" id="NF008365">
    <property type="entry name" value="PRK11161.1"/>
    <property type="match status" value="1"/>
</dbReference>
<dbReference type="AlphaFoldDB" id="A0A3L8PS36"/>
<dbReference type="GO" id="GO:0005829">
    <property type="term" value="C:cytosol"/>
    <property type="evidence" value="ECO:0007669"/>
    <property type="project" value="TreeGrafter"/>
</dbReference>
<dbReference type="InterPro" id="IPR018335">
    <property type="entry name" value="Tscrpt_reg_HTH_Crp-type_CS"/>
</dbReference>
<dbReference type="GO" id="GO:0003700">
    <property type="term" value="F:DNA-binding transcription factor activity"/>
    <property type="evidence" value="ECO:0007669"/>
    <property type="project" value="InterPro"/>
</dbReference>
<dbReference type="PANTHER" id="PTHR24567">
    <property type="entry name" value="CRP FAMILY TRANSCRIPTIONAL REGULATORY PROTEIN"/>
    <property type="match status" value="1"/>
</dbReference>
<dbReference type="SMART" id="SM00100">
    <property type="entry name" value="cNMP"/>
    <property type="match status" value="1"/>
</dbReference>
<dbReference type="PROSITE" id="PS00042">
    <property type="entry name" value="HTH_CRP_1"/>
    <property type="match status" value="1"/>
</dbReference>
<dbReference type="EMBL" id="QZEI01000090">
    <property type="protein sequence ID" value="RLV58186.1"/>
    <property type="molecule type" value="Genomic_DNA"/>
</dbReference>
<dbReference type="PROSITE" id="PS50042">
    <property type="entry name" value="CNMP_BINDING_3"/>
    <property type="match status" value="1"/>
</dbReference>
<sequence>MAIELKKNQKAHVGCTIHCHDCSMSELCIPVALNSNELDQLDSIIERKKPIQKGEQVFKSGDELKCLYAIRSGTIKSFTITEQGEEQITGFHLPGDVIGFDGINQNQHQSFAQALETSMVCEIPYTTLDDLTAKMPKLRQQILKLMSSEIMNDQDMILLLSKKSADEKLAAFISTLANRFGSRGFSQKEFRLTMTRTDIGNYLGLTVETISRILGRFQKSGLIEVNGKYITILNFDELRKMAGTARIV</sequence>
<dbReference type="InterPro" id="IPR036390">
    <property type="entry name" value="WH_DNA-bd_sf"/>
</dbReference>
<gene>
    <name evidence="6" type="ORF">D5018_18650</name>
</gene>
<accession>A0A3L8PS36</accession>
<dbReference type="Gene3D" id="2.60.120.10">
    <property type="entry name" value="Jelly Rolls"/>
    <property type="match status" value="1"/>
</dbReference>
<dbReference type="InterPro" id="IPR012318">
    <property type="entry name" value="HTH_CRP"/>
</dbReference>
<dbReference type="SUPFAM" id="SSF51206">
    <property type="entry name" value="cAMP-binding domain-like"/>
    <property type="match status" value="1"/>
</dbReference>
<dbReference type="InterPro" id="IPR036388">
    <property type="entry name" value="WH-like_DNA-bd_sf"/>
</dbReference>
<dbReference type="InterPro" id="IPR018490">
    <property type="entry name" value="cNMP-bd_dom_sf"/>
</dbReference>
<evidence type="ECO:0000256" key="2">
    <source>
        <dbReference type="ARBA" id="ARBA00023125"/>
    </source>
</evidence>
<dbReference type="PRINTS" id="PR00034">
    <property type="entry name" value="HTHCRP"/>
</dbReference>
<dbReference type="CDD" id="cd00038">
    <property type="entry name" value="CAP_ED"/>
    <property type="match status" value="1"/>
</dbReference>
<dbReference type="PANTHER" id="PTHR24567:SF75">
    <property type="entry name" value="FUMARATE AND NITRATE REDUCTION REGULATORY PROTEIN"/>
    <property type="match status" value="1"/>
</dbReference>
<dbReference type="GO" id="GO:0003677">
    <property type="term" value="F:DNA binding"/>
    <property type="evidence" value="ECO:0007669"/>
    <property type="project" value="UniProtKB-KW"/>
</dbReference>
<dbReference type="Pfam" id="PF13545">
    <property type="entry name" value="HTH_Crp_2"/>
    <property type="match status" value="1"/>
</dbReference>
<dbReference type="PROSITE" id="PS51063">
    <property type="entry name" value="HTH_CRP_2"/>
    <property type="match status" value="1"/>
</dbReference>
<comment type="caution">
    <text evidence="6">The sequence shown here is derived from an EMBL/GenBank/DDBJ whole genome shotgun (WGS) entry which is preliminary data.</text>
</comment>
<dbReference type="InterPro" id="IPR000595">
    <property type="entry name" value="cNMP-bd_dom"/>
</dbReference>
<evidence type="ECO:0000313" key="6">
    <source>
        <dbReference type="EMBL" id="RLV58186.1"/>
    </source>
</evidence>
<keyword evidence="2" id="KW-0238">DNA-binding</keyword>